<keyword evidence="4" id="KW-1185">Reference proteome</keyword>
<feature type="compositionally biased region" description="Polar residues" evidence="1">
    <location>
        <begin position="147"/>
        <end position="158"/>
    </location>
</feature>
<name>A0AA36G005_9BILA</name>
<dbReference type="AlphaFoldDB" id="A0AA36G005"/>
<organism evidence="3 4">
    <name type="scientific">Mesorhabditis spiculigera</name>
    <dbReference type="NCBI Taxonomy" id="96644"/>
    <lineage>
        <taxon>Eukaryota</taxon>
        <taxon>Metazoa</taxon>
        <taxon>Ecdysozoa</taxon>
        <taxon>Nematoda</taxon>
        <taxon>Chromadorea</taxon>
        <taxon>Rhabditida</taxon>
        <taxon>Rhabditina</taxon>
        <taxon>Rhabditomorpha</taxon>
        <taxon>Rhabditoidea</taxon>
        <taxon>Rhabditidae</taxon>
        <taxon>Mesorhabditinae</taxon>
        <taxon>Mesorhabditis</taxon>
    </lineage>
</organism>
<keyword evidence="2" id="KW-0472">Membrane</keyword>
<sequence length="165" mass="19159">MVSPTSGLEYRPTIYAWGILFFVVFPLIYLSGRIAGALIRLFFRILFYLIEFLTFEWLIQTVEQEVIMEDISECVPVTDVERERRRRERRKERQRERERRHRAKQNDTITIVEEEKATEDGLGSEAETTTDEGLKCTTVLREDASSGFGSTPSPSNGAALQKRHR</sequence>
<evidence type="ECO:0000256" key="1">
    <source>
        <dbReference type="SAM" id="MobiDB-lite"/>
    </source>
</evidence>
<reference evidence="3" key="1">
    <citation type="submission" date="2023-06" db="EMBL/GenBank/DDBJ databases">
        <authorList>
            <person name="Delattre M."/>
        </authorList>
    </citation>
    <scope>NUCLEOTIDE SEQUENCE</scope>
    <source>
        <strain evidence="3">AF72</strain>
    </source>
</reference>
<keyword evidence="2" id="KW-0812">Transmembrane</keyword>
<evidence type="ECO:0000313" key="3">
    <source>
        <dbReference type="EMBL" id="CAJ0573281.1"/>
    </source>
</evidence>
<evidence type="ECO:0000313" key="4">
    <source>
        <dbReference type="Proteomes" id="UP001177023"/>
    </source>
</evidence>
<dbReference type="Proteomes" id="UP001177023">
    <property type="component" value="Unassembled WGS sequence"/>
</dbReference>
<feature type="region of interest" description="Disordered" evidence="1">
    <location>
        <begin position="82"/>
        <end position="165"/>
    </location>
</feature>
<comment type="caution">
    <text evidence="3">The sequence shown here is derived from an EMBL/GenBank/DDBJ whole genome shotgun (WGS) entry which is preliminary data.</text>
</comment>
<protein>
    <submittedName>
        <fullName evidence="3">Uncharacterized protein</fullName>
    </submittedName>
</protein>
<accession>A0AA36G005</accession>
<proteinExistence type="predicted"/>
<evidence type="ECO:0000256" key="2">
    <source>
        <dbReference type="SAM" id="Phobius"/>
    </source>
</evidence>
<feature type="transmembrane region" description="Helical" evidence="2">
    <location>
        <begin position="12"/>
        <end position="29"/>
    </location>
</feature>
<keyword evidence="2" id="KW-1133">Transmembrane helix</keyword>
<gene>
    <name evidence="3" type="ORF">MSPICULIGERA_LOCUS11643</name>
</gene>
<feature type="non-terminal residue" evidence="3">
    <location>
        <position position="1"/>
    </location>
</feature>
<dbReference type="EMBL" id="CATQJA010002617">
    <property type="protein sequence ID" value="CAJ0573281.1"/>
    <property type="molecule type" value="Genomic_DNA"/>
</dbReference>